<feature type="compositionally biased region" description="Basic residues" evidence="1">
    <location>
        <begin position="1"/>
        <end position="15"/>
    </location>
</feature>
<name>A0A9K3GHG2_9EUKA</name>
<organism evidence="2 3">
    <name type="scientific">Kipferlia bialata</name>
    <dbReference type="NCBI Taxonomy" id="797122"/>
    <lineage>
        <taxon>Eukaryota</taxon>
        <taxon>Metamonada</taxon>
        <taxon>Carpediemonas-like organisms</taxon>
        <taxon>Kipferlia</taxon>
    </lineage>
</organism>
<dbReference type="AlphaFoldDB" id="A0A9K3GHG2"/>
<gene>
    <name evidence="2" type="ORF">KIPB_003447</name>
</gene>
<dbReference type="EMBL" id="BDIP01000660">
    <property type="protein sequence ID" value="GIQ82331.1"/>
    <property type="molecule type" value="Genomic_DNA"/>
</dbReference>
<protein>
    <submittedName>
        <fullName evidence="2">Uncharacterized protein</fullName>
    </submittedName>
</protein>
<proteinExistence type="predicted"/>
<evidence type="ECO:0000313" key="2">
    <source>
        <dbReference type="EMBL" id="GIQ82331.1"/>
    </source>
</evidence>
<reference evidence="2 3" key="1">
    <citation type="journal article" date="2018" name="PLoS ONE">
        <title>The draft genome of Kipferlia bialata reveals reductive genome evolution in fornicate parasites.</title>
        <authorList>
            <person name="Tanifuji G."/>
            <person name="Takabayashi S."/>
            <person name="Kume K."/>
            <person name="Takagi M."/>
            <person name="Nakayama T."/>
            <person name="Kamikawa R."/>
            <person name="Inagaki Y."/>
            <person name="Hashimoto T."/>
        </authorList>
    </citation>
    <scope>NUCLEOTIDE SEQUENCE [LARGE SCALE GENOMIC DNA]</scope>
    <source>
        <strain evidence="2">NY0173</strain>
    </source>
</reference>
<sequence length="135" mass="14352">MPQKKKNAAKSKRRAAFLASIKTPGKIGGKPSVPKATQLPTNPLPFGNQGPFKLGRHGVLTPVGGPMPDKAPHHNMTEAEAVSQISQEKSYNGDSVQVVVGNAKALKVCILPHKTSSRSISPLSPIYRTPLTILL</sequence>
<feature type="region of interest" description="Disordered" evidence="1">
    <location>
        <begin position="1"/>
        <end position="74"/>
    </location>
</feature>
<keyword evidence="3" id="KW-1185">Reference proteome</keyword>
<evidence type="ECO:0000256" key="1">
    <source>
        <dbReference type="SAM" id="MobiDB-lite"/>
    </source>
</evidence>
<dbReference type="Proteomes" id="UP000265618">
    <property type="component" value="Unassembled WGS sequence"/>
</dbReference>
<evidence type="ECO:0000313" key="3">
    <source>
        <dbReference type="Proteomes" id="UP000265618"/>
    </source>
</evidence>
<comment type="caution">
    <text evidence="2">The sequence shown here is derived from an EMBL/GenBank/DDBJ whole genome shotgun (WGS) entry which is preliminary data.</text>
</comment>
<accession>A0A9K3GHG2</accession>